<comment type="catalytic activity">
    <reaction evidence="8">
        <text>2-C-methyl-D-erythritol 4-phosphate + NADP(+) = 1-deoxy-D-xylulose 5-phosphate + NADPH + H(+)</text>
        <dbReference type="Rhea" id="RHEA:13717"/>
        <dbReference type="ChEBI" id="CHEBI:15378"/>
        <dbReference type="ChEBI" id="CHEBI:57783"/>
        <dbReference type="ChEBI" id="CHEBI:57792"/>
        <dbReference type="ChEBI" id="CHEBI:58262"/>
        <dbReference type="ChEBI" id="CHEBI:58349"/>
        <dbReference type="EC" id="1.1.1.267"/>
    </reaction>
    <physiologicalReaction direction="right-to-left" evidence="8">
        <dbReference type="Rhea" id="RHEA:13719"/>
    </physiologicalReaction>
</comment>
<dbReference type="InterPro" id="IPR036169">
    <property type="entry name" value="DXPR_C_sf"/>
</dbReference>
<keyword evidence="5 9" id="KW-0560">Oxidoreductase</keyword>
<feature type="binding site" evidence="9">
    <location>
        <position position="14"/>
    </location>
    <ligand>
        <name>NADPH</name>
        <dbReference type="ChEBI" id="CHEBI:57783"/>
    </ligand>
</feature>
<feature type="binding site" evidence="9">
    <location>
        <position position="197"/>
    </location>
    <ligand>
        <name>1-deoxy-D-xylulose 5-phosphate</name>
        <dbReference type="ChEBI" id="CHEBI:57792"/>
    </ligand>
</feature>
<feature type="binding site" evidence="9">
    <location>
        <position position="219"/>
    </location>
    <ligand>
        <name>Mn(2+)</name>
        <dbReference type="ChEBI" id="CHEBI:29035"/>
    </ligand>
</feature>
<feature type="binding site" evidence="9">
    <location>
        <position position="150"/>
    </location>
    <ligand>
        <name>Mn(2+)</name>
        <dbReference type="ChEBI" id="CHEBI:29035"/>
    </ligand>
</feature>
<feature type="binding site" evidence="9">
    <location>
        <position position="40"/>
    </location>
    <ligand>
        <name>NADPH</name>
        <dbReference type="ChEBI" id="CHEBI:57783"/>
    </ligand>
</feature>
<feature type="binding site" evidence="9">
    <location>
        <position position="210"/>
    </location>
    <ligand>
        <name>1-deoxy-D-xylulose 5-phosphate</name>
        <dbReference type="ChEBI" id="CHEBI:57792"/>
    </ligand>
</feature>
<feature type="domain" description="DXP reductoisomerase C-terminal" evidence="12">
    <location>
        <begin position="259"/>
        <end position="375"/>
    </location>
</feature>
<dbReference type="HOGENOM" id="CLU_035714_4_0_0"/>
<dbReference type="InterPro" id="IPR013644">
    <property type="entry name" value="DXP_reductoisomerase_C"/>
</dbReference>
<accession>F8L6P5</accession>
<evidence type="ECO:0000256" key="7">
    <source>
        <dbReference type="ARBA" id="ARBA00023229"/>
    </source>
</evidence>
<dbReference type="SUPFAM" id="SSF69055">
    <property type="entry name" value="1-deoxy-D-xylulose-5-phosphate reductoisomerase, C-terminal domain"/>
    <property type="match status" value="1"/>
</dbReference>
<name>F8L6P5_SIMNZ</name>
<evidence type="ECO:0000256" key="5">
    <source>
        <dbReference type="ARBA" id="ARBA00023002"/>
    </source>
</evidence>
<feature type="binding site" evidence="9">
    <location>
        <position position="15"/>
    </location>
    <ligand>
        <name>NADPH</name>
        <dbReference type="ChEBI" id="CHEBI:57783"/>
    </ligand>
</feature>
<feature type="binding site" evidence="9">
    <location>
        <position position="13"/>
    </location>
    <ligand>
        <name>NADPH</name>
        <dbReference type="ChEBI" id="CHEBI:57783"/>
    </ligand>
</feature>
<evidence type="ECO:0000256" key="1">
    <source>
        <dbReference type="ARBA" id="ARBA00005094"/>
    </source>
</evidence>
<comment type="similarity">
    <text evidence="2 9">Belongs to the DXR family.</text>
</comment>
<evidence type="ECO:0000313" key="13">
    <source>
        <dbReference type="EMBL" id="CCB88393.1"/>
    </source>
</evidence>
<evidence type="ECO:0000259" key="10">
    <source>
        <dbReference type="Pfam" id="PF02670"/>
    </source>
</evidence>
<dbReference type="GO" id="GO:0030145">
    <property type="term" value="F:manganese ion binding"/>
    <property type="evidence" value="ECO:0007669"/>
    <property type="project" value="TreeGrafter"/>
</dbReference>
<dbReference type="SUPFAM" id="SSF51735">
    <property type="entry name" value="NAD(P)-binding Rossmann-fold domains"/>
    <property type="match status" value="1"/>
</dbReference>
<dbReference type="GO" id="GO:0070402">
    <property type="term" value="F:NADPH binding"/>
    <property type="evidence" value="ECO:0007669"/>
    <property type="project" value="InterPro"/>
</dbReference>
<dbReference type="InterPro" id="IPR013512">
    <property type="entry name" value="DXP_reductoisomerase_N"/>
</dbReference>
<dbReference type="STRING" id="331113.SNE_A05160"/>
<dbReference type="SUPFAM" id="SSF55347">
    <property type="entry name" value="Glyceraldehyde-3-phosphate dehydrogenase-like, C-terminal domain"/>
    <property type="match status" value="1"/>
</dbReference>
<dbReference type="InterPro" id="IPR036291">
    <property type="entry name" value="NAD(P)-bd_dom_sf"/>
</dbReference>
<comment type="pathway">
    <text evidence="1 9">Isoprenoid biosynthesis; isopentenyl diphosphate biosynthesis via DXP pathway; isopentenyl diphosphate from 1-deoxy-D-xylulose 5-phosphate: step 1/6.</text>
</comment>
<evidence type="ECO:0000256" key="2">
    <source>
        <dbReference type="ARBA" id="ARBA00006825"/>
    </source>
</evidence>
<reference evidence="13 14" key="1">
    <citation type="journal article" date="2011" name="Mol. Biol. Evol.">
        <title>Unity in variety--the pan-genome of the Chlamydiae.</title>
        <authorList>
            <person name="Collingro A."/>
            <person name="Tischler P."/>
            <person name="Weinmaier T."/>
            <person name="Penz T."/>
            <person name="Heinz E."/>
            <person name="Brunham R.C."/>
            <person name="Read T.D."/>
            <person name="Bavoil P.M."/>
            <person name="Sachse K."/>
            <person name="Kahane S."/>
            <person name="Friedman M.G."/>
            <person name="Rattei T."/>
            <person name="Myers G.S."/>
            <person name="Horn M."/>
        </authorList>
    </citation>
    <scope>NUCLEOTIDE SEQUENCE [LARGE SCALE GENOMIC DNA]</scope>
    <source>
        <strain evidence="14">ATCC VR-1471 / Z</strain>
    </source>
</reference>
<feature type="binding site" evidence="9">
    <location>
        <position position="148"/>
    </location>
    <ligand>
        <name>Mn(2+)</name>
        <dbReference type="ChEBI" id="CHEBI:29035"/>
    </ligand>
</feature>
<dbReference type="NCBIfam" id="NF009114">
    <property type="entry name" value="PRK12464.1"/>
    <property type="match status" value="1"/>
</dbReference>
<keyword evidence="3 9" id="KW-0479">Metal-binding</keyword>
<dbReference type="Proteomes" id="UP000000496">
    <property type="component" value="Chromosome gsn.131"/>
</dbReference>
<feature type="binding site" evidence="9">
    <location>
        <position position="219"/>
    </location>
    <ligand>
        <name>1-deoxy-D-xylulose 5-phosphate</name>
        <dbReference type="ChEBI" id="CHEBI:57792"/>
    </ligand>
</feature>
<evidence type="ECO:0000256" key="3">
    <source>
        <dbReference type="ARBA" id="ARBA00022723"/>
    </source>
</evidence>
<evidence type="ECO:0000256" key="8">
    <source>
        <dbReference type="ARBA" id="ARBA00048543"/>
    </source>
</evidence>
<comment type="cofactor">
    <cofactor evidence="9">
        <name>Mg(2+)</name>
        <dbReference type="ChEBI" id="CHEBI:18420"/>
    </cofactor>
    <cofactor evidence="9">
        <name>Mn(2+)</name>
        <dbReference type="ChEBI" id="CHEBI:29035"/>
    </cofactor>
</comment>
<feature type="binding site" evidence="9">
    <location>
        <position position="149"/>
    </location>
    <ligand>
        <name>1-deoxy-D-xylulose 5-phosphate</name>
        <dbReference type="ChEBI" id="CHEBI:57792"/>
    </ligand>
</feature>
<evidence type="ECO:0000256" key="6">
    <source>
        <dbReference type="ARBA" id="ARBA00023211"/>
    </source>
</evidence>
<dbReference type="GO" id="GO:0030604">
    <property type="term" value="F:1-deoxy-D-xylulose-5-phosphate reductoisomerase activity"/>
    <property type="evidence" value="ECO:0007669"/>
    <property type="project" value="UniProtKB-UniRule"/>
</dbReference>
<evidence type="ECO:0000256" key="4">
    <source>
        <dbReference type="ARBA" id="ARBA00022857"/>
    </source>
</evidence>
<dbReference type="EMBL" id="FR872582">
    <property type="protein sequence ID" value="CCB88393.1"/>
    <property type="molecule type" value="Genomic_DNA"/>
</dbReference>
<dbReference type="PIRSF" id="PIRSF006205">
    <property type="entry name" value="Dxp_reductismrs"/>
    <property type="match status" value="1"/>
</dbReference>
<gene>
    <name evidence="9 13" type="primary">dxr</name>
    <name evidence="13" type="ordered locus">SNE_A05160</name>
</gene>
<dbReference type="FunFam" id="3.40.50.720:FF:000045">
    <property type="entry name" value="1-deoxy-D-xylulose 5-phosphate reductoisomerase"/>
    <property type="match status" value="1"/>
</dbReference>
<evidence type="ECO:0000256" key="9">
    <source>
        <dbReference type="HAMAP-Rule" id="MF_00183"/>
    </source>
</evidence>
<feature type="binding site" evidence="9">
    <location>
        <position position="123"/>
    </location>
    <ligand>
        <name>1-deoxy-D-xylulose 5-phosphate</name>
        <dbReference type="ChEBI" id="CHEBI:57792"/>
    </ligand>
</feature>
<feature type="binding site" evidence="9">
    <location>
        <position position="12"/>
    </location>
    <ligand>
        <name>NADPH</name>
        <dbReference type="ChEBI" id="CHEBI:57783"/>
    </ligand>
</feature>
<dbReference type="PANTHER" id="PTHR30525">
    <property type="entry name" value="1-DEOXY-D-XYLULOSE 5-PHOSPHATE REDUCTOISOMERASE"/>
    <property type="match status" value="1"/>
</dbReference>
<dbReference type="EC" id="1.1.1.267" evidence="9"/>
<dbReference type="PANTHER" id="PTHR30525:SF0">
    <property type="entry name" value="1-DEOXY-D-XYLULOSE 5-PHOSPHATE REDUCTOISOMERASE, CHLOROPLASTIC"/>
    <property type="match status" value="1"/>
</dbReference>
<dbReference type="KEGG" id="sng:SNE_A05160"/>
<comment type="function">
    <text evidence="9">Catalyzes the NADPH-dependent rearrangement and reduction of 1-deoxy-D-xylulose-5-phosphate (DXP) to 2-C-methyl-D-erythritol 4-phosphate (MEP).</text>
</comment>
<dbReference type="Gene3D" id="1.10.1740.10">
    <property type="match status" value="1"/>
</dbReference>
<dbReference type="Gene3D" id="3.40.50.720">
    <property type="entry name" value="NAD(P)-binding Rossmann-like Domain"/>
    <property type="match status" value="1"/>
</dbReference>
<evidence type="ECO:0000313" key="14">
    <source>
        <dbReference type="Proteomes" id="UP000000496"/>
    </source>
</evidence>
<feature type="binding site" evidence="9">
    <location>
        <position position="216"/>
    </location>
    <ligand>
        <name>1-deoxy-D-xylulose 5-phosphate</name>
        <dbReference type="ChEBI" id="CHEBI:57792"/>
    </ligand>
</feature>
<feature type="binding site" evidence="9">
    <location>
        <position position="150"/>
    </location>
    <ligand>
        <name>1-deoxy-D-xylulose 5-phosphate</name>
        <dbReference type="ChEBI" id="CHEBI:57792"/>
    </ligand>
</feature>
<comment type="caution">
    <text evidence="9">Lacks conserved residue(s) required for the propagation of feature annotation.</text>
</comment>
<proteinExistence type="inferred from homology"/>
<dbReference type="Pfam" id="PF02670">
    <property type="entry name" value="DXP_reductoisom"/>
    <property type="match status" value="1"/>
</dbReference>
<keyword evidence="7 9" id="KW-0414">Isoprene biosynthesis</keyword>
<dbReference type="eggNOG" id="COG0743">
    <property type="taxonomic scope" value="Bacteria"/>
</dbReference>
<feature type="binding site" evidence="9">
    <location>
        <position position="124"/>
    </location>
    <ligand>
        <name>NADPH</name>
        <dbReference type="ChEBI" id="CHEBI:57783"/>
    </ligand>
</feature>
<feature type="binding site" evidence="9">
    <location>
        <position position="215"/>
    </location>
    <ligand>
        <name>1-deoxy-D-xylulose 5-phosphate</name>
        <dbReference type="ChEBI" id="CHEBI:57792"/>
    </ligand>
</feature>
<keyword evidence="14" id="KW-1185">Reference proteome</keyword>
<feature type="binding site" evidence="9">
    <location>
        <position position="122"/>
    </location>
    <ligand>
        <name>NADPH</name>
        <dbReference type="ChEBI" id="CHEBI:57783"/>
    </ligand>
</feature>
<keyword evidence="6 9" id="KW-0464">Manganese</keyword>
<keyword evidence="13" id="KW-0413">Isomerase</keyword>
<dbReference type="Pfam" id="PF08436">
    <property type="entry name" value="DXP_redisom_C"/>
    <property type="match status" value="1"/>
</dbReference>
<protein>
    <recommendedName>
        <fullName evidence="9">1-deoxy-D-xylulose 5-phosphate reductoisomerase</fullName>
        <shortName evidence="9">DXP reductoisomerase</shortName>
        <ecNumber evidence="9">1.1.1.267</ecNumber>
    </recommendedName>
    <alternativeName>
        <fullName evidence="9">1-deoxyxylulose-5-phosphate reductoisomerase</fullName>
    </alternativeName>
    <alternativeName>
        <fullName evidence="9">2-C-methyl-D-erythritol 4-phosphate synthase</fullName>
    </alternativeName>
</protein>
<keyword evidence="4 9" id="KW-0521">NADP</keyword>
<feature type="domain" description="1-deoxy-D-xylulose 5-phosphate reductoisomerase N-terminal" evidence="10">
    <location>
        <begin position="6"/>
        <end position="130"/>
    </location>
</feature>
<sequence>MKKKQIALLGSTGSIGQSTLKVAAHLKDKIQVVALAAHSNIDRLEEQARMFHPEVLAVYDVNKALELEKRIPHIPVLAGMAGLEAVATHTNVNFVVSAIVGAKGIRPTLKAIEAGKSVGLANKEVLIAAGDLIMKRVREKGVSLVPIDSEHSAIFQCLNGEETEGVRRIILTASGGPFRNYSKEKLTQVTPSCALKHPNWSMGKKVTIDSSTLMNKGLEVIEAHHLFGVNLDQIDVVVHPQSLIHSFVEFVDGSLLAQMAEHDMIIPIQYALTYPSRAKGIVSCFDFLKYSKLEFYHPDHARFPCLGLAYEAARNGGSLPCFMNAVNEVLVDRFLNGAIAWIEIGQKLETLMSRHRICPINDLETIFAVDQEARKEAISI</sequence>
<dbReference type="AlphaFoldDB" id="F8L6P5"/>
<evidence type="ECO:0000259" key="11">
    <source>
        <dbReference type="Pfam" id="PF08436"/>
    </source>
</evidence>
<dbReference type="InterPro" id="IPR026877">
    <property type="entry name" value="DXPR_C"/>
</dbReference>
<dbReference type="Pfam" id="PF13288">
    <property type="entry name" value="DXPR_C"/>
    <property type="match status" value="1"/>
</dbReference>
<feature type="binding site" evidence="9">
    <location>
        <position position="203"/>
    </location>
    <ligand>
        <name>NADPH</name>
        <dbReference type="ChEBI" id="CHEBI:57783"/>
    </ligand>
</feature>
<evidence type="ECO:0000259" key="12">
    <source>
        <dbReference type="Pfam" id="PF13288"/>
    </source>
</evidence>
<dbReference type="RefSeq" id="WP_013942860.1">
    <property type="nucleotide sequence ID" value="NC_015713.1"/>
</dbReference>
<feature type="domain" description="1-deoxy-D-xylulose 5-phosphate reductoisomerase C-terminal" evidence="11">
    <location>
        <begin position="144"/>
        <end position="227"/>
    </location>
</feature>
<dbReference type="GO" id="GO:0016853">
    <property type="term" value="F:isomerase activity"/>
    <property type="evidence" value="ECO:0007669"/>
    <property type="project" value="UniProtKB-KW"/>
</dbReference>
<dbReference type="UniPathway" id="UPA00056">
    <property type="reaction ID" value="UER00092"/>
</dbReference>
<organism evidence="13 14">
    <name type="scientific">Simkania negevensis (strain ATCC VR-1471 / DSM 27360 / Z)</name>
    <dbReference type="NCBI Taxonomy" id="331113"/>
    <lineage>
        <taxon>Bacteria</taxon>
        <taxon>Pseudomonadati</taxon>
        <taxon>Chlamydiota</taxon>
        <taxon>Chlamydiia</taxon>
        <taxon>Parachlamydiales</taxon>
        <taxon>Simkaniaceae</taxon>
        <taxon>Simkania</taxon>
    </lineage>
</organism>
<dbReference type="GO" id="GO:0051484">
    <property type="term" value="P:isopentenyl diphosphate biosynthetic process, methylerythritol 4-phosphate pathway involved in terpenoid biosynthetic process"/>
    <property type="evidence" value="ECO:0007669"/>
    <property type="project" value="UniProtKB-ARBA"/>
</dbReference>
<dbReference type="OrthoDB" id="9806546at2"/>
<dbReference type="InterPro" id="IPR003821">
    <property type="entry name" value="DXP_reductoisomerase"/>
</dbReference>
<feature type="binding site" evidence="9">
    <location>
        <position position="174"/>
    </location>
    <ligand>
        <name>1-deoxy-D-xylulose 5-phosphate</name>
        <dbReference type="ChEBI" id="CHEBI:57792"/>
    </ligand>
</feature>
<keyword evidence="9" id="KW-0460">Magnesium</keyword>
<dbReference type="NCBIfam" id="TIGR00243">
    <property type="entry name" value="Dxr"/>
    <property type="match status" value="1"/>
</dbReference>
<dbReference type="HAMAP" id="MF_00183">
    <property type="entry name" value="DXP_reductoisom"/>
    <property type="match status" value="1"/>
</dbReference>